<keyword evidence="1" id="KW-0812">Transmembrane</keyword>
<dbReference type="EMBL" id="PQGG01000031">
    <property type="protein sequence ID" value="POP52213.1"/>
    <property type="molecule type" value="Genomic_DNA"/>
</dbReference>
<feature type="transmembrane region" description="Helical" evidence="1">
    <location>
        <begin position="132"/>
        <end position="165"/>
    </location>
</feature>
<evidence type="ECO:0000313" key="2">
    <source>
        <dbReference type="EMBL" id="POP52213.1"/>
    </source>
</evidence>
<dbReference type="Proteomes" id="UP000237222">
    <property type="component" value="Unassembled WGS sequence"/>
</dbReference>
<reference evidence="2" key="1">
    <citation type="submission" date="2018-01" db="EMBL/GenBank/DDBJ databases">
        <authorList>
            <person name="Yu X.-D."/>
        </authorList>
    </citation>
    <scope>NUCLEOTIDE SEQUENCE</scope>
    <source>
        <strain evidence="2">ZX-21</strain>
    </source>
</reference>
<feature type="transmembrane region" description="Helical" evidence="1">
    <location>
        <begin position="102"/>
        <end position="125"/>
    </location>
</feature>
<feature type="transmembrane region" description="Helical" evidence="1">
    <location>
        <begin position="12"/>
        <end position="41"/>
    </location>
</feature>
<protein>
    <recommendedName>
        <fullName evidence="4">Oligosaccharide repeat unit polymerase</fullName>
    </recommendedName>
</protein>
<feature type="transmembrane region" description="Helical" evidence="1">
    <location>
        <begin position="171"/>
        <end position="192"/>
    </location>
</feature>
<feature type="transmembrane region" description="Helical" evidence="1">
    <location>
        <begin position="61"/>
        <end position="82"/>
    </location>
</feature>
<evidence type="ECO:0000313" key="3">
    <source>
        <dbReference type="Proteomes" id="UP000237222"/>
    </source>
</evidence>
<organism evidence="2 3">
    <name type="scientific">Zhongshania marina</name>
    <dbReference type="NCBI Taxonomy" id="2304603"/>
    <lineage>
        <taxon>Bacteria</taxon>
        <taxon>Pseudomonadati</taxon>
        <taxon>Pseudomonadota</taxon>
        <taxon>Gammaproteobacteria</taxon>
        <taxon>Cellvibrionales</taxon>
        <taxon>Spongiibacteraceae</taxon>
        <taxon>Zhongshania</taxon>
    </lineage>
</organism>
<accession>A0A2S4HDZ7</accession>
<name>A0A2S4HDZ7_9GAMM</name>
<keyword evidence="1" id="KW-1133">Transmembrane helix</keyword>
<comment type="caution">
    <text evidence="2">The sequence shown here is derived from an EMBL/GenBank/DDBJ whole genome shotgun (WGS) entry which is preliminary data.</text>
</comment>
<keyword evidence="1" id="KW-0472">Membrane</keyword>
<evidence type="ECO:0000256" key="1">
    <source>
        <dbReference type="SAM" id="Phobius"/>
    </source>
</evidence>
<evidence type="ECO:0008006" key="4">
    <source>
        <dbReference type="Google" id="ProtNLM"/>
    </source>
</evidence>
<dbReference type="AlphaFoldDB" id="A0A2S4HDZ7"/>
<feature type="transmembrane region" description="Helical" evidence="1">
    <location>
        <begin position="323"/>
        <end position="344"/>
    </location>
</feature>
<sequence length="371" mass="41129">MIFFPITTLFNTISLTGIFLALALIATGGLAAVLIFSMASLNVVRAGYRFSCCLYKVERRLRWLTFLFVILALVEFLYAGYVPLLSMALGRSISHFAFGIPSLHGMVLSLGATLATGWFFVYLAGERQKFKLAAVVMILIVFALFVSRKMIMVTIFQALLMLLMFDRTVKTKLVVIGCGVIGVLLFGVIGDIRTGRNVIIGLSRLKVEYPEFLPTGLLWFYIYVTTPLANLVNAMQLSLPATYSFSFLGGLLPTDSIREFFFPGANYSGELAFDNYYQISDSFNVGTGFVKFYESFGAVGVFLSSSVFYGVTVFFLNFTRSVAGFLSFIVCFQCLSFLIFANNFLNLNTIFQIFFLYFIVGGVRFGGTGAS</sequence>
<feature type="transmembrane region" description="Helical" evidence="1">
    <location>
        <begin position="212"/>
        <end position="232"/>
    </location>
</feature>
<proteinExistence type="predicted"/>
<feature type="transmembrane region" description="Helical" evidence="1">
    <location>
        <begin position="296"/>
        <end position="316"/>
    </location>
</feature>
<feature type="transmembrane region" description="Helical" evidence="1">
    <location>
        <begin position="350"/>
        <end position="367"/>
    </location>
</feature>
<gene>
    <name evidence="2" type="ORF">C0068_14535</name>
</gene>